<feature type="transmembrane region" description="Helical" evidence="1">
    <location>
        <begin position="76"/>
        <end position="93"/>
    </location>
</feature>
<comment type="caution">
    <text evidence="2">The sequence shown here is derived from an EMBL/GenBank/DDBJ whole genome shotgun (WGS) entry which is preliminary data.</text>
</comment>
<evidence type="ECO:0000313" key="2">
    <source>
        <dbReference type="EMBL" id="MFC4665275.1"/>
    </source>
</evidence>
<organism evidence="2 3">
    <name type="scientific">Falsiporphyromonas endometrii</name>
    <dbReference type="NCBI Taxonomy" id="1387297"/>
    <lineage>
        <taxon>Bacteria</taxon>
        <taxon>Pseudomonadati</taxon>
        <taxon>Bacteroidota</taxon>
        <taxon>Bacteroidia</taxon>
        <taxon>Bacteroidales</taxon>
        <taxon>Porphyromonadaceae</taxon>
        <taxon>Falsiporphyromonas</taxon>
    </lineage>
</organism>
<name>A0ABV9K554_9PORP</name>
<protein>
    <submittedName>
        <fullName evidence="2">DUF6804 family protein</fullName>
    </submittedName>
</protein>
<evidence type="ECO:0000256" key="1">
    <source>
        <dbReference type="SAM" id="Phobius"/>
    </source>
</evidence>
<sequence length="100" mass="11801">MKKEMSYIGLVLIVFLVLSLLNMPYGFYNLIRFVVSIYFAVLSYSFYKQDKKKETIITLVVALLFQPFLPIHLGRILWNIVDILVILLLIIIWRMTKDSK</sequence>
<keyword evidence="3" id="KW-1185">Reference proteome</keyword>
<dbReference type="InterPro" id="IPR046548">
    <property type="entry name" value="DUF6804"/>
</dbReference>
<evidence type="ECO:0000313" key="3">
    <source>
        <dbReference type="Proteomes" id="UP001596020"/>
    </source>
</evidence>
<keyword evidence="1" id="KW-1133">Transmembrane helix</keyword>
<keyword evidence="1" id="KW-0472">Membrane</keyword>
<dbReference type="Pfam" id="PF20619">
    <property type="entry name" value="DUF6804"/>
    <property type="match status" value="1"/>
</dbReference>
<feature type="transmembrane region" description="Helical" evidence="1">
    <location>
        <begin position="30"/>
        <end position="47"/>
    </location>
</feature>
<proteinExistence type="predicted"/>
<feature type="transmembrane region" description="Helical" evidence="1">
    <location>
        <begin position="7"/>
        <end position="24"/>
    </location>
</feature>
<dbReference type="Proteomes" id="UP001596020">
    <property type="component" value="Unassembled WGS sequence"/>
</dbReference>
<feature type="transmembrane region" description="Helical" evidence="1">
    <location>
        <begin position="54"/>
        <end position="70"/>
    </location>
</feature>
<reference evidence="3" key="1">
    <citation type="journal article" date="2019" name="Int. J. Syst. Evol. Microbiol.">
        <title>The Global Catalogue of Microorganisms (GCM) 10K type strain sequencing project: providing services to taxonomists for standard genome sequencing and annotation.</title>
        <authorList>
            <consortium name="The Broad Institute Genomics Platform"/>
            <consortium name="The Broad Institute Genome Sequencing Center for Infectious Disease"/>
            <person name="Wu L."/>
            <person name="Ma J."/>
        </authorList>
    </citation>
    <scope>NUCLEOTIDE SEQUENCE [LARGE SCALE GENOMIC DNA]</scope>
    <source>
        <strain evidence="3">CGMCC 4.7357</strain>
    </source>
</reference>
<dbReference type="RefSeq" id="WP_380077256.1">
    <property type="nucleotide sequence ID" value="NZ_JBHSGO010000026.1"/>
</dbReference>
<gene>
    <name evidence="2" type="ORF">ACFO3G_01340</name>
</gene>
<dbReference type="EMBL" id="JBHSGO010000026">
    <property type="protein sequence ID" value="MFC4665275.1"/>
    <property type="molecule type" value="Genomic_DNA"/>
</dbReference>
<keyword evidence="1" id="KW-0812">Transmembrane</keyword>
<accession>A0ABV9K554</accession>